<keyword evidence="6" id="KW-0456">Lyase</keyword>
<evidence type="ECO:0000256" key="3">
    <source>
        <dbReference type="ARBA" id="ARBA00022605"/>
    </source>
</evidence>
<dbReference type="GO" id="GO:0004664">
    <property type="term" value="F:prephenate dehydratase activity"/>
    <property type="evidence" value="ECO:0007669"/>
    <property type="project" value="UniProtKB-EC"/>
</dbReference>
<dbReference type="STRING" id="692418.SAMN04488029_0797"/>
<feature type="domain" description="Prephenate dehydratase" evidence="8">
    <location>
        <begin position="2"/>
        <end position="180"/>
    </location>
</feature>
<dbReference type="CDD" id="cd04905">
    <property type="entry name" value="ACT_CM-PDT"/>
    <property type="match status" value="1"/>
</dbReference>
<accession>A0A1W2G7P8</accession>
<dbReference type="InterPro" id="IPR002912">
    <property type="entry name" value="ACT_dom"/>
</dbReference>
<evidence type="ECO:0000313" key="10">
    <source>
        <dbReference type="EMBL" id="SMD32452.1"/>
    </source>
</evidence>
<dbReference type="GO" id="GO:0005737">
    <property type="term" value="C:cytoplasm"/>
    <property type="evidence" value="ECO:0007669"/>
    <property type="project" value="TreeGrafter"/>
</dbReference>
<dbReference type="Pfam" id="PF00800">
    <property type="entry name" value="PDT"/>
    <property type="match status" value="1"/>
</dbReference>
<feature type="domain" description="ACT" evidence="9">
    <location>
        <begin position="193"/>
        <end position="269"/>
    </location>
</feature>
<keyword evidence="3" id="KW-0028">Amino-acid biosynthesis</keyword>
<dbReference type="PROSITE" id="PS51171">
    <property type="entry name" value="PREPHENATE_DEHYDR_3"/>
    <property type="match status" value="1"/>
</dbReference>
<dbReference type="Gene3D" id="3.30.70.260">
    <property type="match status" value="1"/>
</dbReference>
<dbReference type="OrthoDB" id="9802281at2"/>
<dbReference type="GO" id="GO:0009094">
    <property type="term" value="P:L-phenylalanine biosynthetic process"/>
    <property type="evidence" value="ECO:0007669"/>
    <property type="project" value="UniProtKB-UniPathway"/>
</dbReference>
<reference evidence="10 11" key="1">
    <citation type="submission" date="2017-04" db="EMBL/GenBank/DDBJ databases">
        <authorList>
            <person name="Afonso C.L."/>
            <person name="Miller P.J."/>
            <person name="Scott M.A."/>
            <person name="Spackman E."/>
            <person name="Goraichik I."/>
            <person name="Dimitrov K.M."/>
            <person name="Suarez D.L."/>
            <person name="Swayne D.E."/>
        </authorList>
    </citation>
    <scope>NUCLEOTIDE SEQUENCE [LARGE SCALE GENOMIC DNA]</scope>
    <source>
        <strain evidence="10 11">DSM 26133</strain>
    </source>
</reference>
<keyword evidence="5" id="KW-0584">Phenylalanine biosynthesis</keyword>
<evidence type="ECO:0000256" key="4">
    <source>
        <dbReference type="ARBA" id="ARBA00023141"/>
    </source>
</evidence>
<dbReference type="UniPathway" id="UPA00121">
    <property type="reaction ID" value="UER00345"/>
</dbReference>
<evidence type="ECO:0000259" key="8">
    <source>
        <dbReference type="PROSITE" id="PS51171"/>
    </source>
</evidence>
<evidence type="ECO:0000313" key="11">
    <source>
        <dbReference type="Proteomes" id="UP000192472"/>
    </source>
</evidence>
<dbReference type="AlphaFoldDB" id="A0A1W2G7P8"/>
<dbReference type="EC" id="4.2.1.51" evidence="2"/>
<dbReference type="EMBL" id="FWYF01000001">
    <property type="protein sequence ID" value="SMD32452.1"/>
    <property type="molecule type" value="Genomic_DNA"/>
</dbReference>
<protein>
    <recommendedName>
        <fullName evidence="2">prephenate dehydratase</fullName>
        <ecNumber evidence="2">4.2.1.51</ecNumber>
    </recommendedName>
</protein>
<keyword evidence="11" id="KW-1185">Reference proteome</keyword>
<dbReference type="InterPro" id="IPR001086">
    <property type="entry name" value="Preph_deHydtase"/>
</dbReference>
<comment type="pathway">
    <text evidence="1">Amino-acid biosynthesis; L-phenylalanine biosynthesis; phenylpyruvate from prephenate: step 1/1.</text>
</comment>
<evidence type="ECO:0000256" key="2">
    <source>
        <dbReference type="ARBA" id="ARBA00013147"/>
    </source>
</evidence>
<gene>
    <name evidence="10" type="ORF">SAMN04488029_0797</name>
</gene>
<proteinExistence type="predicted"/>
<dbReference type="SUPFAM" id="SSF53850">
    <property type="entry name" value="Periplasmic binding protein-like II"/>
    <property type="match status" value="1"/>
</dbReference>
<dbReference type="Proteomes" id="UP000192472">
    <property type="component" value="Unassembled WGS sequence"/>
</dbReference>
<dbReference type="PANTHER" id="PTHR21022:SF19">
    <property type="entry name" value="PREPHENATE DEHYDRATASE-RELATED"/>
    <property type="match status" value="1"/>
</dbReference>
<dbReference type="PROSITE" id="PS51671">
    <property type="entry name" value="ACT"/>
    <property type="match status" value="1"/>
</dbReference>
<keyword evidence="4" id="KW-0057">Aromatic amino acid biosynthesis</keyword>
<dbReference type="PANTHER" id="PTHR21022">
    <property type="entry name" value="PREPHENATE DEHYDRATASE P PROTEIN"/>
    <property type="match status" value="1"/>
</dbReference>
<dbReference type="Gene3D" id="3.40.190.10">
    <property type="entry name" value="Periplasmic binding protein-like II"/>
    <property type="match status" value="2"/>
</dbReference>
<evidence type="ECO:0000256" key="1">
    <source>
        <dbReference type="ARBA" id="ARBA00004741"/>
    </source>
</evidence>
<dbReference type="SUPFAM" id="SSF55021">
    <property type="entry name" value="ACT-like"/>
    <property type="match status" value="1"/>
</dbReference>
<dbReference type="InterPro" id="IPR045865">
    <property type="entry name" value="ACT-like_dom_sf"/>
</dbReference>
<name>A0A1W2G7P8_REIFA</name>
<organism evidence="10 11">
    <name type="scientific">Reichenbachiella faecimaris</name>
    <dbReference type="NCBI Taxonomy" id="692418"/>
    <lineage>
        <taxon>Bacteria</taxon>
        <taxon>Pseudomonadati</taxon>
        <taxon>Bacteroidota</taxon>
        <taxon>Cytophagia</taxon>
        <taxon>Cytophagales</taxon>
        <taxon>Reichenbachiellaceae</taxon>
        <taxon>Reichenbachiella</taxon>
    </lineage>
</organism>
<evidence type="ECO:0000256" key="6">
    <source>
        <dbReference type="ARBA" id="ARBA00023239"/>
    </source>
</evidence>
<evidence type="ECO:0000256" key="5">
    <source>
        <dbReference type="ARBA" id="ARBA00023222"/>
    </source>
</evidence>
<comment type="catalytic activity">
    <reaction evidence="7">
        <text>prephenate + H(+) = 3-phenylpyruvate + CO2 + H2O</text>
        <dbReference type="Rhea" id="RHEA:21648"/>
        <dbReference type="ChEBI" id="CHEBI:15377"/>
        <dbReference type="ChEBI" id="CHEBI:15378"/>
        <dbReference type="ChEBI" id="CHEBI:16526"/>
        <dbReference type="ChEBI" id="CHEBI:18005"/>
        <dbReference type="ChEBI" id="CHEBI:29934"/>
        <dbReference type="EC" id="4.2.1.51"/>
    </reaction>
</comment>
<dbReference type="CDD" id="cd13631">
    <property type="entry name" value="PBP2_Ct-PDT_like"/>
    <property type="match status" value="1"/>
</dbReference>
<sequence>MEIGIQGVEGSFHNEAASSYFVDKEIAIQPFHDFRSLAKSIQAKTMDYGVMAIENTIAGTILPNYALINEYDLKITGEIYTRIEMNLIAHKGKKAEDLDQVFSHPMALLQCADFLANYPQIKLSEYDDTADSVKMIRDKGLENAGAIASKKAAEIFGMDILDSNIETNKKNYTRFLIIKSRMNGHDQVPQKASLRVITKHDPGALADVLLIFKLNGINLTKIQSMPILGKPYQYAFNIDVVWEDYDNYKDALHALSAKAELVKVHGEYKKGNIPTV</sequence>
<dbReference type="RefSeq" id="WP_084371110.1">
    <property type="nucleotide sequence ID" value="NZ_FWYF01000001.1"/>
</dbReference>
<evidence type="ECO:0000259" key="9">
    <source>
        <dbReference type="PROSITE" id="PS51671"/>
    </source>
</evidence>
<evidence type="ECO:0000256" key="7">
    <source>
        <dbReference type="ARBA" id="ARBA00047848"/>
    </source>
</evidence>